<name>A0A8X6WVI1_9ARAC</name>
<keyword evidence="1" id="KW-0472">Membrane</keyword>
<protein>
    <submittedName>
        <fullName evidence="2">Uncharacterized protein</fullName>
    </submittedName>
</protein>
<keyword evidence="1" id="KW-1133">Transmembrane helix</keyword>
<dbReference type="EMBL" id="BMAV01002554">
    <property type="protein sequence ID" value="GFY41515.1"/>
    <property type="molecule type" value="Genomic_DNA"/>
</dbReference>
<sequence>MHEWFRKSGSYNHAKISKIKALSWLTWTLRNRVFLMVSKPSSPHPPLVIRALDRMKRMGRDEKFGTICIETIVFLFYHFDFLTTHERDRDLNFHEPHHQWLEGKK</sequence>
<dbReference type="Proteomes" id="UP000886998">
    <property type="component" value="Unassembled WGS sequence"/>
</dbReference>
<proteinExistence type="predicted"/>
<gene>
    <name evidence="2" type="ORF">TNIN_212841</name>
</gene>
<evidence type="ECO:0000313" key="2">
    <source>
        <dbReference type="EMBL" id="GFY41515.1"/>
    </source>
</evidence>
<organism evidence="2 3">
    <name type="scientific">Trichonephila inaurata madagascariensis</name>
    <dbReference type="NCBI Taxonomy" id="2747483"/>
    <lineage>
        <taxon>Eukaryota</taxon>
        <taxon>Metazoa</taxon>
        <taxon>Ecdysozoa</taxon>
        <taxon>Arthropoda</taxon>
        <taxon>Chelicerata</taxon>
        <taxon>Arachnida</taxon>
        <taxon>Araneae</taxon>
        <taxon>Araneomorphae</taxon>
        <taxon>Entelegynae</taxon>
        <taxon>Araneoidea</taxon>
        <taxon>Nephilidae</taxon>
        <taxon>Trichonephila</taxon>
        <taxon>Trichonephila inaurata</taxon>
    </lineage>
</organism>
<comment type="caution">
    <text evidence="2">The sequence shown here is derived from an EMBL/GenBank/DDBJ whole genome shotgun (WGS) entry which is preliminary data.</text>
</comment>
<feature type="transmembrane region" description="Helical" evidence="1">
    <location>
        <begin position="64"/>
        <end position="82"/>
    </location>
</feature>
<evidence type="ECO:0000256" key="1">
    <source>
        <dbReference type="SAM" id="Phobius"/>
    </source>
</evidence>
<keyword evidence="1" id="KW-0812">Transmembrane</keyword>
<evidence type="ECO:0000313" key="3">
    <source>
        <dbReference type="Proteomes" id="UP000886998"/>
    </source>
</evidence>
<reference evidence="2" key="1">
    <citation type="submission" date="2020-08" db="EMBL/GenBank/DDBJ databases">
        <title>Multicomponent nature underlies the extraordinary mechanical properties of spider dragline silk.</title>
        <authorList>
            <person name="Kono N."/>
            <person name="Nakamura H."/>
            <person name="Mori M."/>
            <person name="Yoshida Y."/>
            <person name="Ohtoshi R."/>
            <person name="Malay A.D."/>
            <person name="Moran D.A.P."/>
            <person name="Tomita M."/>
            <person name="Numata K."/>
            <person name="Arakawa K."/>
        </authorList>
    </citation>
    <scope>NUCLEOTIDE SEQUENCE</scope>
</reference>
<accession>A0A8X6WVI1</accession>
<dbReference type="AlphaFoldDB" id="A0A8X6WVI1"/>
<keyword evidence="3" id="KW-1185">Reference proteome</keyword>